<sequence>MCPLLRLTRTSNKSTYVIDYGSDMSVIYAFTVTISLNLSLTELTLYLWTMLKGLVTVLSGAAAVEKAFLVRAVLVTEVTNERAVAFTEILRIADPVILKV</sequence>
<proteinExistence type="predicted"/>
<feature type="transmembrane region" description="Helical" evidence="1">
    <location>
        <begin position="26"/>
        <end position="48"/>
    </location>
</feature>
<dbReference type="EMBL" id="OZ034824">
    <property type="protein sequence ID" value="CAL1673254.1"/>
    <property type="molecule type" value="Genomic_DNA"/>
</dbReference>
<accession>A0AAV2N1R3</accession>
<gene>
    <name evidence="2" type="ORF">LPLAT_LOCUS185</name>
</gene>
<dbReference type="AlphaFoldDB" id="A0AAV2N1R3"/>
<reference evidence="2 3" key="1">
    <citation type="submission" date="2024-04" db="EMBL/GenBank/DDBJ databases">
        <authorList>
            <consortium name="Molecular Ecology Group"/>
        </authorList>
    </citation>
    <scope>NUCLEOTIDE SEQUENCE [LARGE SCALE GENOMIC DNA]</scope>
</reference>
<evidence type="ECO:0000313" key="3">
    <source>
        <dbReference type="Proteomes" id="UP001497644"/>
    </source>
</evidence>
<evidence type="ECO:0000256" key="1">
    <source>
        <dbReference type="SAM" id="Phobius"/>
    </source>
</evidence>
<keyword evidence="1" id="KW-1133">Transmembrane helix</keyword>
<keyword evidence="3" id="KW-1185">Reference proteome</keyword>
<name>A0AAV2N1R3_9HYME</name>
<keyword evidence="1" id="KW-0812">Transmembrane</keyword>
<keyword evidence="1" id="KW-0472">Membrane</keyword>
<protein>
    <submittedName>
        <fullName evidence="2">Uncharacterized protein</fullName>
    </submittedName>
</protein>
<evidence type="ECO:0000313" key="2">
    <source>
        <dbReference type="EMBL" id="CAL1673254.1"/>
    </source>
</evidence>
<organism evidence="2 3">
    <name type="scientific">Lasius platythorax</name>
    <dbReference type="NCBI Taxonomy" id="488582"/>
    <lineage>
        <taxon>Eukaryota</taxon>
        <taxon>Metazoa</taxon>
        <taxon>Ecdysozoa</taxon>
        <taxon>Arthropoda</taxon>
        <taxon>Hexapoda</taxon>
        <taxon>Insecta</taxon>
        <taxon>Pterygota</taxon>
        <taxon>Neoptera</taxon>
        <taxon>Endopterygota</taxon>
        <taxon>Hymenoptera</taxon>
        <taxon>Apocrita</taxon>
        <taxon>Aculeata</taxon>
        <taxon>Formicoidea</taxon>
        <taxon>Formicidae</taxon>
        <taxon>Formicinae</taxon>
        <taxon>Lasius</taxon>
        <taxon>Lasius</taxon>
    </lineage>
</organism>
<dbReference type="Proteomes" id="UP001497644">
    <property type="component" value="Chromosome 1"/>
</dbReference>